<evidence type="ECO:0000313" key="2">
    <source>
        <dbReference type="Proteomes" id="UP000827976"/>
    </source>
</evidence>
<comment type="caution">
    <text evidence="1">The sequence shown here is derived from an EMBL/GenBank/DDBJ whole genome shotgun (WGS) entry which is preliminary data.</text>
</comment>
<evidence type="ECO:0000313" key="1">
    <source>
        <dbReference type="EMBL" id="KAH7655996.1"/>
    </source>
</evidence>
<keyword evidence="2" id="KW-1185">Reference proteome</keyword>
<dbReference type="EMBL" id="CM037028">
    <property type="protein sequence ID" value="KAH7655996.1"/>
    <property type="molecule type" value="Genomic_DNA"/>
</dbReference>
<reference evidence="2" key="1">
    <citation type="journal article" date="2022" name="Nat. Commun.">
        <title>Chromosome evolution and the genetic basis of agronomically important traits in greater yam.</title>
        <authorList>
            <person name="Bredeson J.V."/>
            <person name="Lyons J.B."/>
            <person name="Oniyinde I.O."/>
            <person name="Okereke N.R."/>
            <person name="Kolade O."/>
            <person name="Nnabue I."/>
            <person name="Nwadili C.O."/>
            <person name="Hribova E."/>
            <person name="Parker M."/>
            <person name="Nwogha J."/>
            <person name="Shu S."/>
            <person name="Carlson J."/>
            <person name="Kariba R."/>
            <person name="Muthemba S."/>
            <person name="Knop K."/>
            <person name="Barton G.J."/>
            <person name="Sherwood A.V."/>
            <person name="Lopez-Montes A."/>
            <person name="Asiedu R."/>
            <person name="Jamnadass R."/>
            <person name="Muchugi A."/>
            <person name="Goodstein D."/>
            <person name="Egesi C.N."/>
            <person name="Featherston J."/>
            <person name="Asfaw A."/>
            <person name="Simpson G.G."/>
            <person name="Dolezel J."/>
            <person name="Hendre P.S."/>
            <person name="Van Deynze A."/>
            <person name="Kumar P.L."/>
            <person name="Obidiegwu J.E."/>
            <person name="Bhattacharjee R."/>
            <person name="Rokhsar D.S."/>
        </authorList>
    </citation>
    <scope>NUCLEOTIDE SEQUENCE [LARGE SCALE GENOMIC DNA]</scope>
    <source>
        <strain evidence="2">cv. TDa95/00328</strain>
    </source>
</reference>
<dbReference type="Proteomes" id="UP000827976">
    <property type="component" value="Chromosome 18"/>
</dbReference>
<gene>
    <name evidence="1" type="ORF">IHE45_18G049900</name>
</gene>
<name>A0ACB7U6R5_DIOAL</name>
<protein>
    <submittedName>
        <fullName evidence="1">Iron/ascorbate family oxidoreductases protein</fullName>
    </submittedName>
</protein>
<organism evidence="1 2">
    <name type="scientific">Dioscorea alata</name>
    <name type="common">Purple yam</name>
    <dbReference type="NCBI Taxonomy" id="55571"/>
    <lineage>
        <taxon>Eukaryota</taxon>
        <taxon>Viridiplantae</taxon>
        <taxon>Streptophyta</taxon>
        <taxon>Embryophyta</taxon>
        <taxon>Tracheophyta</taxon>
        <taxon>Spermatophyta</taxon>
        <taxon>Magnoliopsida</taxon>
        <taxon>Liliopsida</taxon>
        <taxon>Dioscoreales</taxon>
        <taxon>Dioscoreaceae</taxon>
        <taxon>Dioscorea</taxon>
    </lineage>
</organism>
<sequence length="357" mass="39351">MAMSSATINRVPALKEFDDTKTGVKGLVDSSITSLPAIFHHPNICLSSPISTHLSIPIVDLSLPRPIAVDLIRSACQDWGFFQLINHGIPLSTIDNTISAVRSFHELPATIRSQHYTRAPRGGVSYFSNMDLFFSAAANWKDTLQVTFSPVRPEVDMIPEVCRSELVAWEEQVKVLGREVMGMMCEGLGVSSGRLEELTCLEGRWLVGHYYPPCPEPNRTLGSVAHTDVGVLTVLIQDEIGGLQVKSVRDECWVDVKPIPGALVVNVGELLQIISNDEYKSVAHRVLANSSDEPRISVAFFFNPGKRGDVDLYGPLPELISPENPACYRNLKMSEHSKLFLGKAVTCNCITQHFKLP</sequence>
<proteinExistence type="predicted"/>
<accession>A0ACB7U6R5</accession>